<organism evidence="4">
    <name type="scientific">Amphimedon queenslandica</name>
    <name type="common">Sponge</name>
    <dbReference type="NCBI Taxonomy" id="400682"/>
    <lineage>
        <taxon>Eukaryota</taxon>
        <taxon>Metazoa</taxon>
        <taxon>Porifera</taxon>
        <taxon>Demospongiae</taxon>
        <taxon>Heteroscleromorpha</taxon>
        <taxon>Haplosclerida</taxon>
        <taxon>Niphatidae</taxon>
        <taxon>Amphimedon</taxon>
    </lineage>
</organism>
<evidence type="ECO:0000256" key="1">
    <source>
        <dbReference type="ARBA" id="ARBA00022737"/>
    </source>
</evidence>
<keyword evidence="5" id="KW-1185">Reference proteome</keyword>
<protein>
    <recommendedName>
        <fullName evidence="6">Protein kinase domain-containing protein</fullName>
    </recommendedName>
</protein>
<dbReference type="EnsemblMetazoa" id="Aqu2.1.19957_001">
    <property type="protein sequence ID" value="Aqu2.1.19957_001"/>
    <property type="gene ID" value="Aqu2.1.19957"/>
</dbReference>
<dbReference type="InParanoid" id="A0A1X7TXI3"/>
<dbReference type="Proteomes" id="UP000007879">
    <property type="component" value="Unassembled WGS sequence"/>
</dbReference>
<reference evidence="5" key="1">
    <citation type="journal article" date="2010" name="Nature">
        <title>The Amphimedon queenslandica genome and the evolution of animal complexity.</title>
        <authorList>
            <person name="Srivastava M."/>
            <person name="Simakov O."/>
            <person name="Chapman J."/>
            <person name="Fahey B."/>
            <person name="Gauthier M.E."/>
            <person name="Mitros T."/>
            <person name="Richards G.S."/>
            <person name="Conaco C."/>
            <person name="Dacre M."/>
            <person name="Hellsten U."/>
            <person name="Larroux C."/>
            <person name="Putnam N.H."/>
            <person name="Stanke M."/>
            <person name="Adamska M."/>
            <person name="Darling A."/>
            <person name="Degnan S.M."/>
            <person name="Oakley T.H."/>
            <person name="Plachetzki D.C."/>
            <person name="Zhai Y."/>
            <person name="Adamski M."/>
            <person name="Calcino A."/>
            <person name="Cummins S.F."/>
            <person name="Goodstein D.M."/>
            <person name="Harris C."/>
            <person name="Jackson D.J."/>
            <person name="Leys S.P."/>
            <person name="Shu S."/>
            <person name="Woodcroft B.J."/>
            <person name="Vervoort M."/>
            <person name="Kosik K.S."/>
            <person name="Manning G."/>
            <person name="Degnan B.M."/>
            <person name="Rokhsar D.S."/>
        </authorList>
    </citation>
    <scope>NUCLEOTIDE SEQUENCE [LARGE SCALE GENOMIC DNA]</scope>
</reference>
<dbReference type="Pfam" id="PF01436">
    <property type="entry name" value="NHL"/>
    <property type="match status" value="1"/>
</dbReference>
<feature type="binding site" evidence="2">
    <location>
        <position position="104"/>
    </location>
    <ligand>
        <name>ATP</name>
        <dbReference type="ChEBI" id="CHEBI:30616"/>
    </ligand>
</feature>
<dbReference type="KEGG" id="aqu:109585536"/>
<evidence type="ECO:0008006" key="6">
    <source>
        <dbReference type="Google" id="ProtNLM"/>
    </source>
</evidence>
<evidence type="ECO:0000256" key="2">
    <source>
        <dbReference type="PROSITE-ProRule" id="PRU10141"/>
    </source>
</evidence>
<reference evidence="4" key="2">
    <citation type="submission" date="2017-05" db="UniProtKB">
        <authorList>
            <consortium name="EnsemblMetazoa"/>
        </authorList>
    </citation>
    <scope>IDENTIFICATION</scope>
</reference>
<keyword evidence="2" id="KW-0547">Nucleotide-binding</keyword>
<evidence type="ECO:0000256" key="3">
    <source>
        <dbReference type="SAM" id="Coils"/>
    </source>
</evidence>
<keyword evidence="2" id="KW-0067">ATP-binding</keyword>
<dbReference type="InterPro" id="IPR017441">
    <property type="entry name" value="Protein_kinase_ATP_BS"/>
</dbReference>
<keyword evidence="3" id="KW-0175">Coiled coil</keyword>
<feature type="coiled-coil region" evidence="3">
    <location>
        <begin position="6"/>
        <end position="66"/>
    </location>
</feature>
<dbReference type="InterPro" id="IPR001258">
    <property type="entry name" value="NHL_repeat"/>
</dbReference>
<dbReference type="GO" id="GO:0005524">
    <property type="term" value="F:ATP binding"/>
    <property type="evidence" value="ECO:0007669"/>
    <property type="project" value="UniProtKB-UniRule"/>
</dbReference>
<keyword evidence="1" id="KW-0677">Repeat</keyword>
<evidence type="ECO:0000313" key="4">
    <source>
        <dbReference type="EnsemblMetazoa" id="Aqu2.1.19957_001"/>
    </source>
</evidence>
<gene>
    <name evidence="4" type="primary">109585536</name>
</gene>
<dbReference type="InterPro" id="IPR011009">
    <property type="entry name" value="Kinase-like_dom_sf"/>
</dbReference>
<evidence type="ECO:0000313" key="5">
    <source>
        <dbReference type="Proteomes" id="UP000007879"/>
    </source>
</evidence>
<proteinExistence type="predicted"/>
<sequence length="171" mass="20115">MIKVQLSEAKQQANVVQFQLQEKEKELSTAQLQLSEAMEELNGLRRELEEKENIEREKEKQRKEEDFFWFVRKEDIVMIEKVLGRGGWGEVRVALFQGLKVAAKVLHETIISEYNLSIFSREMEIAAKVRHRFGHHVSNPDYCLNCPEGIDFDCNGLLYICDYFNKRIVVY</sequence>
<dbReference type="EnsemblMetazoa" id="XM_020001662.1">
    <property type="protein sequence ID" value="XP_019857221.1"/>
    <property type="gene ID" value="LOC109585536"/>
</dbReference>
<name>A0A1X7TXI3_AMPQE</name>
<dbReference type="Gene3D" id="3.30.200.20">
    <property type="entry name" value="Phosphorylase Kinase, domain 1"/>
    <property type="match status" value="1"/>
</dbReference>
<dbReference type="PROSITE" id="PS00107">
    <property type="entry name" value="PROTEIN_KINASE_ATP"/>
    <property type="match status" value="1"/>
</dbReference>
<accession>A0A1X7TXI3</accession>
<dbReference type="SUPFAM" id="SSF56112">
    <property type="entry name" value="Protein kinase-like (PK-like)"/>
    <property type="match status" value="1"/>
</dbReference>
<dbReference type="AlphaFoldDB" id="A0A1X7TXI3"/>